<dbReference type="Pfam" id="PF04468">
    <property type="entry name" value="PSP1"/>
    <property type="match status" value="1"/>
</dbReference>
<feature type="domain" description="PSP1 C-terminal" evidence="2">
    <location>
        <begin position="291"/>
        <end position="376"/>
    </location>
</feature>
<dbReference type="Proteomes" id="UP001146120">
    <property type="component" value="Unassembled WGS sequence"/>
</dbReference>
<accession>A0AAV2YLU4</accession>
<dbReference type="NCBIfam" id="NF041131">
    <property type="entry name" value="RicT_YaaT_fam"/>
    <property type="match status" value="1"/>
</dbReference>
<gene>
    <name evidence="3" type="ORF">N0F65_006068</name>
</gene>
<reference evidence="3" key="2">
    <citation type="journal article" date="2023" name="Microbiol Resour">
        <title>Decontamination and Annotation of the Draft Genome Sequence of the Oomycete Lagenidium giganteum ARSEF 373.</title>
        <authorList>
            <person name="Morgan W.R."/>
            <person name="Tartar A."/>
        </authorList>
    </citation>
    <scope>NUCLEOTIDE SEQUENCE</scope>
    <source>
        <strain evidence="3">ARSEF 373</strain>
    </source>
</reference>
<protein>
    <recommendedName>
        <fullName evidence="2">PSP1 C-terminal domain-containing protein</fullName>
    </recommendedName>
</protein>
<reference evidence="3" key="1">
    <citation type="submission" date="2022-11" db="EMBL/GenBank/DDBJ databases">
        <authorList>
            <person name="Morgan W.R."/>
            <person name="Tartar A."/>
        </authorList>
    </citation>
    <scope>NUCLEOTIDE SEQUENCE</scope>
    <source>
        <strain evidence="3">ARSEF 373</strain>
    </source>
</reference>
<keyword evidence="4" id="KW-1185">Reference proteome</keyword>
<feature type="compositionally biased region" description="Acidic residues" evidence="1">
    <location>
        <begin position="117"/>
        <end position="127"/>
    </location>
</feature>
<dbReference type="GO" id="GO:0005737">
    <property type="term" value="C:cytoplasm"/>
    <property type="evidence" value="ECO:0007669"/>
    <property type="project" value="TreeGrafter"/>
</dbReference>
<evidence type="ECO:0000313" key="3">
    <source>
        <dbReference type="EMBL" id="DAZ95582.1"/>
    </source>
</evidence>
<dbReference type="PANTHER" id="PTHR43830">
    <property type="entry name" value="PROTEIN PSP1"/>
    <property type="match status" value="1"/>
</dbReference>
<name>A0AAV2YLU4_9STRA</name>
<dbReference type="AlphaFoldDB" id="A0AAV2YLU4"/>
<dbReference type="EMBL" id="DAKRPA010000198">
    <property type="protein sequence ID" value="DAZ95582.1"/>
    <property type="molecule type" value="Genomic_DNA"/>
</dbReference>
<proteinExistence type="predicted"/>
<dbReference type="InterPro" id="IPR047767">
    <property type="entry name" value="PSP1-like"/>
</dbReference>
<evidence type="ECO:0000313" key="4">
    <source>
        <dbReference type="Proteomes" id="UP001146120"/>
    </source>
</evidence>
<dbReference type="PROSITE" id="PS51411">
    <property type="entry name" value="PSP1_C"/>
    <property type="match status" value="1"/>
</dbReference>
<comment type="caution">
    <text evidence="3">The sequence shown here is derived from an EMBL/GenBank/DDBJ whole genome shotgun (WGS) entry which is preliminary data.</text>
</comment>
<organism evidence="3 4">
    <name type="scientific">Lagenidium giganteum</name>
    <dbReference type="NCBI Taxonomy" id="4803"/>
    <lineage>
        <taxon>Eukaryota</taxon>
        <taxon>Sar</taxon>
        <taxon>Stramenopiles</taxon>
        <taxon>Oomycota</taxon>
        <taxon>Peronosporomycetes</taxon>
        <taxon>Pythiales</taxon>
        <taxon>Pythiaceae</taxon>
    </lineage>
</organism>
<sequence length="388" mass="43791">MPGIVEASEQCWQSPASVPLTAFAPRPPLRKNSLVPEDQDSTDADKPALSLLDNWHWRLEDNELAHSANNSRGSMPSFLQRPSNLRERSSSLSVIESNASWGKLQNFAVSDLPEQATTEEDEEEEDNTSVTERTGLRSPSPVYRSGSDDESPSKLARLISDDEFPEELLASVKALHLNNEQSVRAKESAIFGTQPMFGRLRSASLPVATMIDTEVSATVERADTSSPRTGYYEVEFKRLRRGVFAGTWGAFNVGDFVKVEADRGFDVGQITRAALRATEFGAERAGATTFANIVAQANSQEMHALRQKMLDEMHVLEICRWKVSQRMLPMRVIDAEFQFDRHKLTFFFYAERRIDFRELVRDLFNIFKTRIWLQQVRRPAAPSTVLSQ</sequence>
<evidence type="ECO:0000259" key="2">
    <source>
        <dbReference type="PROSITE" id="PS51411"/>
    </source>
</evidence>
<dbReference type="InterPro" id="IPR007557">
    <property type="entry name" value="PSP1_C"/>
</dbReference>
<feature type="region of interest" description="Disordered" evidence="1">
    <location>
        <begin position="113"/>
        <end position="153"/>
    </location>
</feature>
<dbReference type="PANTHER" id="PTHR43830:SF3">
    <property type="entry name" value="PROTEIN PSP1"/>
    <property type="match status" value="1"/>
</dbReference>
<feature type="region of interest" description="Disordered" evidence="1">
    <location>
        <begin position="16"/>
        <end position="46"/>
    </location>
</feature>
<evidence type="ECO:0000256" key="1">
    <source>
        <dbReference type="SAM" id="MobiDB-lite"/>
    </source>
</evidence>